<gene>
    <name evidence="1" type="ordered locus">TVNIR_1745</name>
</gene>
<evidence type="ECO:0000313" key="1">
    <source>
        <dbReference type="EMBL" id="AGA33407.1"/>
    </source>
</evidence>
<sequence>MARLLPLREELLRGDTRPLYLGWLARVSEGEFDAEEPEPPRPAGLGALTPAQQALAEFLLLDPDLVAAAAVASPELRSPQAAESDVDAWLATQTADALRAPLRLMLLGQPLAAERRLHGEFLAWQRNQHPMIPRSDRRTLAEIEAGVEAARSLRLEREREARAAKEAKRQAEHARYLSTVAQQADRVWDEIDTLLERRTGAAYDEALQRLQDLAEALQAAEREQEFRRDLEKLLAAHGGRPAWMKRLEKAAGKSGISALPVRERGHHRLGPDARPLRSRHWLVTSIC</sequence>
<dbReference type="eggNOG" id="ENOG502Z806">
    <property type="taxonomic scope" value="Bacteria"/>
</dbReference>
<evidence type="ECO:0000313" key="2">
    <source>
        <dbReference type="Proteomes" id="UP000010809"/>
    </source>
</evidence>
<reference evidence="1" key="1">
    <citation type="submission" date="2015-12" db="EMBL/GenBank/DDBJ databases">
        <authorList>
            <person name="Tikhonova T.V."/>
            <person name="Pavlov A.R."/>
            <person name="Beletsky A.V."/>
            <person name="Mardanov A.V."/>
            <person name="Sorokin D.Y."/>
            <person name="Ravin N.V."/>
            <person name="Popov V.O."/>
        </authorList>
    </citation>
    <scope>NUCLEOTIDE SEQUENCE</scope>
    <source>
        <strain evidence="1">DSM 14787</strain>
    </source>
</reference>
<dbReference type="KEGG" id="tni:TVNIR_1745"/>
<dbReference type="RefSeq" id="WP_015258535.1">
    <property type="nucleotide sequence ID" value="NC_019902.2"/>
</dbReference>
<proteinExistence type="predicted"/>
<dbReference type="AlphaFoldDB" id="L0DWN2"/>
<dbReference type="STRING" id="1255043.TVNIR_1745"/>
<keyword evidence="2" id="KW-1185">Reference proteome</keyword>
<name>L0DWN2_THIND</name>
<dbReference type="PATRIC" id="fig|1255043.3.peg.1768"/>
<accession>L0DWN2</accession>
<dbReference type="EMBL" id="CP003989">
    <property type="protein sequence ID" value="AGA33407.1"/>
    <property type="molecule type" value="Genomic_DNA"/>
</dbReference>
<organism evidence="1 2">
    <name type="scientific">Thioalkalivibrio nitratireducens (strain DSM 14787 / UNIQEM 213 / ALEN2)</name>
    <dbReference type="NCBI Taxonomy" id="1255043"/>
    <lineage>
        <taxon>Bacteria</taxon>
        <taxon>Pseudomonadati</taxon>
        <taxon>Pseudomonadota</taxon>
        <taxon>Gammaproteobacteria</taxon>
        <taxon>Chromatiales</taxon>
        <taxon>Ectothiorhodospiraceae</taxon>
        <taxon>Thioalkalivibrio</taxon>
    </lineage>
</organism>
<dbReference type="Proteomes" id="UP000010809">
    <property type="component" value="Chromosome"/>
</dbReference>
<dbReference type="HOGENOM" id="CLU_042901_0_0_6"/>
<protein>
    <submittedName>
        <fullName evidence="1">Uncharacterized protein</fullName>
    </submittedName>
</protein>